<feature type="non-terminal residue" evidence="6">
    <location>
        <position position="1"/>
    </location>
</feature>
<evidence type="ECO:0000313" key="7">
    <source>
        <dbReference type="Proteomes" id="UP001177023"/>
    </source>
</evidence>
<comment type="caution">
    <text evidence="6">The sequence shown here is derived from an EMBL/GenBank/DDBJ whole genome shotgun (WGS) entry which is preliminary data.</text>
</comment>
<evidence type="ECO:0000256" key="4">
    <source>
        <dbReference type="ARBA" id="ARBA00023136"/>
    </source>
</evidence>
<reference evidence="6" key="1">
    <citation type="submission" date="2023-06" db="EMBL/GenBank/DDBJ databases">
        <authorList>
            <person name="Delattre M."/>
        </authorList>
    </citation>
    <scope>NUCLEOTIDE SEQUENCE</scope>
    <source>
        <strain evidence="6">AF72</strain>
    </source>
</reference>
<keyword evidence="2 5" id="KW-0812">Transmembrane</keyword>
<evidence type="ECO:0000256" key="3">
    <source>
        <dbReference type="ARBA" id="ARBA00022989"/>
    </source>
</evidence>
<feature type="transmembrane region" description="Helical" evidence="5">
    <location>
        <begin position="177"/>
        <end position="200"/>
    </location>
</feature>
<name>A0AA36C3N1_9BILA</name>
<feature type="transmembrane region" description="Helical" evidence="5">
    <location>
        <begin position="206"/>
        <end position="226"/>
    </location>
</feature>
<dbReference type="PANTHER" id="PTHR23507:SF11">
    <property type="entry name" value="SOLUTE CARRIER FAMILY RELATED"/>
    <property type="match status" value="1"/>
</dbReference>
<dbReference type="SUPFAM" id="SSF103473">
    <property type="entry name" value="MFS general substrate transporter"/>
    <property type="match status" value="1"/>
</dbReference>
<keyword evidence="3 5" id="KW-1133">Transmembrane helix</keyword>
<evidence type="ECO:0000256" key="1">
    <source>
        <dbReference type="ARBA" id="ARBA00004141"/>
    </source>
</evidence>
<dbReference type="Proteomes" id="UP001177023">
    <property type="component" value="Unassembled WGS sequence"/>
</dbReference>
<organism evidence="6 7">
    <name type="scientific">Mesorhabditis spiculigera</name>
    <dbReference type="NCBI Taxonomy" id="96644"/>
    <lineage>
        <taxon>Eukaryota</taxon>
        <taxon>Metazoa</taxon>
        <taxon>Ecdysozoa</taxon>
        <taxon>Nematoda</taxon>
        <taxon>Chromadorea</taxon>
        <taxon>Rhabditida</taxon>
        <taxon>Rhabditina</taxon>
        <taxon>Rhabditomorpha</taxon>
        <taxon>Rhabditoidea</taxon>
        <taxon>Rhabditidae</taxon>
        <taxon>Mesorhabditinae</taxon>
        <taxon>Mesorhabditis</taxon>
    </lineage>
</organism>
<feature type="transmembrane region" description="Helical" evidence="5">
    <location>
        <begin position="20"/>
        <end position="36"/>
    </location>
</feature>
<dbReference type="EMBL" id="CATQJA010000105">
    <property type="protein sequence ID" value="CAJ0557787.1"/>
    <property type="molecule type" value="Genomic_DNA"/>
</dbReference>
<gene>
    <name evidence="6" type="ORF">MSPICULIGERA_LOCUS539</name>
</gene>
<evidence type="ECO:0000256" key="2">
    <source>
        <dbReference type="ARBA" id="ARBA00022692"/>
    </source>
</evidence>
<dbReference type="PANTHER" id="PTHR23507">
    <property type="entry name" value="ZGC:174356"/>
    <property type="match status" value="1"/>
</dbReference>
<dbReference type="InterPro" id="IPR011701">
    <property type="entry name" value="MFS"/>
</dbReference>
<dbReference type="AlphaFoldDB" id="A0AA36C3N1"/>
<dbReference type="Pfam" id="PF07690">
    <property type="entry name" value="MFS_1"/>
    <property type="match status" value="1"/>
</dbReference>
<feature type="transmembrane region" description="Helical" evidence="5">
    <location>
        <begin position="333"/>
        <end position="352"/>
    </location>
</feature>
<protein>
    <recommendedName>
        <fullName evidence="8">Solute carrier family 46 member 3</fullName>
    </recommendedName>
</protein>
<feature type="transmembrane region" description="Helical" evidence="5">
    <location>
        <begin position="389"/>
        <end position="410"/>
    </location>
</feature>
<feature type="transmembrane region" description="Helical" evidence="5">
    <location>
        <begin position="283"/>
        <end position="300"/>
    </location>
</feature>
<proteinExistence type="predicted"/>
<keyword evidence="7" id="KW-1185">Reference proteome</keyword>
<dbReference type="Gene3D" id="1.20.1250.20">
    <property type="entry name" value="MFS general substrate transporter like domains"/>
    <property type="match status" value="1"/>
</dbReference>
<dbReference type="GO" id="GO:0022857">
    <property type="term" value="F:transmembrane transporter activity"/>
    <property type="evidence" value="ECO:0007669"/>
    <property type="project" value="InterPro"/>
</dbReference>
<evidence type="ECO:0000313" key="6">
    <source>
        <dbReference type="EMBL" id="CAJ0557787.1"/>
    </source>
</evidence>
<feature type="transmembrane region" description="Helical" evidence="5">
    <location>
        <begin position="139"/>
        <end position="165"/>
    </location>
</feature>
<feature type="transmembrane region" description="Helical" evidence="5">
    <location>
        <begin position="453"/>
        <end position="475"/>
    </location>
</feature>
<feature type="transmembrane region" description="Helical" evidence="5">
    <location>
        <begin position="422"/>
        <end position="441"/>
    </location>
</feature>
<feature type="transmembrane region" description="Helical" evidence="5">
    <location>
        <begin position="364"/>
        <end position="383"/>
    </location>
</feature>
<comment type="subcellular location">
    <subcellularLocation>
        <location evidence="1">Membrane</location>
        <topology evidence="1">Multi-pass membrane protein</topology>
    </subcellularLocation>
</comment>
<dbReference type="GO" id="GO:0016020">
    <property type="term" value="C:membrane"/>
    <property type="evidence" value="ECO:0007669"/>
    <property type="project" value="UniProtKB-SubCell"/>
</dbReference>
<evidence type="ECO:0008006" key="8">
    <source>
        <dbReference type="Google" id="ProtNLM"/>
    </source>
</evidence>
<feature type="transmembrane region" description="Helical" evidence="5">
    <location>
        <begin position="110"/>
        <end position="127"/>
    </location>
</feature>
<dbReference type="InterPro" id="IPR036259">
    <property type="entry name" value="MFS_trans_sf"/>
</dbReference>
<sequence>MKRGKLKSFCIDVGLFFRRLSVEPIIVLVYFGYVFGNTVQSPQIYRRICQIYYGDDPAVDCWDLNNHTIEDKVQQHSAEWSLYNSLSYLVPAIFADTLLGAFGDRHGRQINILLGICGLLVTEYGYMLTLSNSAATPYWTTTLIGIFAGFTGYVAMIPVSCYSYLADISQDPTELTIRSGIFSVLQTTASVMGGLLAGLIHDRIGISTAIDIELAFIALGFLYTLFRIPQNPGLQELERRNRVTTITSQSSVKKVKGFVGDVVMLYKDCLHTYRRKRVGHRRAFMFITVIVLMLTYTTQVETRTTGIGSVINNYVFRRTETTALGWNTEDLGYWNGTGYLMLIFGTLFGLVVFKKWMNFRETTLILIGIASSTLRTIIIGVAVNDWMMYAANGVGCFAGLVQPAVVSFMTQVVAGSEIGRTFALFGIGADAAFILTAALYTNVYRWTVSWLPGFTFLLIAALQSLAFMAMLPAPAGSHFHLQRRRLINRSPSWNTPSN</sequence>
<keyword evidence="4 5" id="KW-0472">Membrane</keyword>
<accession>A0AA36C3N1</accession>
<evidence type="ECO:0000256" key="5">
    <source>
        <dbReference type="SAM" id="Phobius"/>
    </source>
</evidence>